<dbReference type="PROSITE" id="PS50113">
    <property type="entry name" value="PAC"/>
    <property type="match status" value="1"/>
</dbReference>
<dbReference type="SUPFAM" id="SSF58104">
    <property type="entry name" value="Methyl-accepting chemotaxis protein (MCP) signaling domain"/>
    <property type="match status" value="1"/>
</dbReference>
<dbReference type="CDD" id="cd11386">
    <property type="entry name" value="MCP_signal"/>
    <property type="match status" value="1"/>
</dbReference>
<dbReference type="SUPFAM" id="SSF55785">
    <property type="entry name" value="PYP-like sensor domain (PAS domain)"/>
    <property type="match status" value="1"/>
</dbReference>
<dbReference type="SMART" id="SM00304">
    <property type="entry name" value="HAMP"/>
    <property type="match status" value="1"/>
</dbReference>
<dbReference type="GO" id="GO:0007165">
    <property type="term" value="P:signal transduction"/>
    <property type="evidence" value="ECO:0007669"/>
    <property type="project" value="UniProtKB-KW"/>
</dbReference>
<evidence type="ECO:0000256" key="5">
    <source>
        <dbReference type="SAM" id="MobiDB-lite"/>
    </source>
</evidence>
<feature type="domain" description="HAMP" evidence="9">
    <location>
        <begin position="209"/>
        <end position="261"/>
    </location>
</feature>
<evidence type="ECO:0000256" key="1">
    <source>
        <dbReference type="ARBA" id="ARBA00004370"/>
    </source>
</evidence>
<feature type="domain" description="Methyl-accepting transducer" evidence="7">
    <location>
        <begin position="399"/>
        <end position="635"/>
    </location>
</feature>
<dbReference type="PROSITE" id="PS50885">
    <property type="entry name" value="HAMP"/>
    <property type="match status" value="1"/>
</dbReference>
<evidence type="ECO:0000259" key="9">
    <source>
        <dbReference type="PROSITE" id="PS50885"/>
    </source>
</evidence>
<dbReference type="SMART" id="SM00283">
    <property type="entry name" value="MA"/>
    <property type="match status" value="1"/>
</dbReference>
<name>A0A212J299_9BACT</name>
<dbReference type="InterPro" id="IPR000700">
    <property type="entry name" value="PAS-assoc_C"/>
</dbReference>
<evidence type="ECO:0000256" key="4">
    <source>
        <dbReference type="PROSITE-ProRule" id="PRU00284"/>
    </source>
</evidence>
<evidence type="ECO:0000256" key="3">
    <source>
        <dbReference type="ARBA" id="ARBA00029447"/>
    </source>
</evidence>
<evidence type="ECO:0000256" key="6">
    <source>
        <dbReference type="SAM" id="Phobius"/>
    </source>
</evidence>
<feature type="compositionally biased region" description="Polar residues" evidence="5">
    <location>
        <begin position="455"/>
        <end position="470"/>
    </location>
</feature>
<dbReference type="InterPro" id="IPR003660">
    <property type="entry name" value="HAMP_dom"/>
</dbReference>
<comment type="similarity">
    <text evidence="3">Belongs to the methyl-accepting chemotaxis (MCP) protein family.</text>
</comment>
<dbReference type="PANTHER" id="PTHR32089:SF112">
    <property type="entry name" value="LYSOZYME-LIKE PROTEIN-RELATED"/>
    <property type="match status" value="1"/>
</dbReference>
<dbReference type="GO" id="GO:0016020">
    <property type="term" value="C:membrane"/>
    <property type="evidence" value="ECO:0007669"/>
    <property type="project" value="UniProtKB-SubCell"/>
</dbReference>
<feature type="transmembrane region" description="Helical" evidence="6">
    <location>
        <begin position="12"/>
        <end position="34"/>
    </location>
</feature>
<dbReference type="FunFam" id="1.10.287.950:FF:000001">
    <property type="entry name" value="Methyl-accepting chemotaxis sensory transducer"/>
    <property type="match status" value="1"/>
</dbReference>
<gene>
    <name evidence="10" type="ORF">KM92DES2_10384</name>
</gene>
<feature type="transmembrane region" description="Helical" evidence="6">
    <location>
        <begin position="190"/>
        <end position="211"/>
    </location>
</feature>
<organism evidence="10">
    <name type="scientific">uncultured Desulfovibrio sp</name>
    <dbReference type="NCBI Taxonomy" id="167968"/>
    <lineage>
        <taxon>Bacteria</taxon>
        <taxon>Pseudomonadati</taxon>
        <taxon>Thermodesulfobacteriota</taxon>
        <taxon>Desulfovibrionia</taxon>
        <taxon>Desulfovibrionales</taxon>
        <taxon>Desulfovibrionaceae</taxon>
        <taxon>Desulfovibrio</taxon>
        <taxon>environmental samples</taxon>
    </lineage>
</organism>
<evidence type="ECO:0000259" key="7">
    <source>
        <dbReference type="PROSITE" id="PS50111"/>
    </source>
</evidence>
<proteinExistence type="inferred from homology"/>
<dbReference type="Pfam" id="PF00672">
    <property type="entry name" value="HAMP"/>
    <property type="match status" value="1"/>
</dbReference>
<dbReference type="InterPro" id="IPR013656">
    <property type="entry name" value="PAS_4"/>
</dbReference>
<comment type="subcellular location">
    <subcellularLocation>
        <location evidence="1">Membrane</location>
    </subcellularLocation>
</comment>
<evidence type="ECO:0000259" key="8">
    <source>
        <dbReference type="PROSITE" id="PS50113"/>
    </source>
</evidence>
<dbReference type="InterPro" id="IPR004089">
    <property type="entry name" value="MCPsignal_dom"/>
</dbReference>
<dbReference type="CDD" id="cd06225">
    <property type="entry name" value="HAMP"/>
    <property type="match status" value="1"/>
</dbReference>
<keyword evidence="2 4" id="KW-0807">Transducer</keyword>
<dbReference type="PROSITE" id="PS51257">
    <property type="entry name" value="PROKAR_LIPOPROTEIN"/>
    <property type="match status" value="1"/>
</dbReference>
<dbReference type="Gene3D" id="3.30.450.20">
    <property type="entry name" value="PAS domain"/>
    <property type="match status" value="1"/>
</dbReference>
<dbReference type="Pfam" id="PF08448">
    <property type="entry name" value="PAS_4"/>
    <property type="match status" value="1"/>
</dbReference>
<sequence length="680" mass="73326">MLLSRSLNFKITVSIVTITFLVISCIMTLEYAGVKKLMTDEIRSSAHMETGLIYMGIEKPMIVGDNKGTADEFSKIKSKFGHITAYMTSYAGNITYSTDDTTLRKDFAAVEADKELAGLHVRGLKQPIEEAIFIDQNGKKILGSVFSIANQRRCYHCHGESEPILGQLVMKLDVTNAWTAMENQLLRSSIMGAVGLLALIAFTVLAIRHFLIRRISRLVANAGQVAAGNLAVEFDQQGKDELATLSTDIGKMVAQLKDKLGFSEGVLNGIAAPCLIIGADKKILWLNQHLCDLLEKTAKPQSFLGLTSGKFLWNDENRETTAVRAVLHRKKFVAERELPTEKGNLRYVTVTATPFFDMDNTLMGSVTFWNDITEIRKNQRQIEKNGAMVARVAENAGEIATHLAHISDQLLERIGHTSEGTANQQNRIRETATAIEAMNASIVDVARNAGDASGNADQARQRAQSGQKITDQSIEAIADVRKHTTTMSTGLHDLGSKAQDVGKILGIISDIADQTNLLALNAAIEAARAGEAGRGFAVVADEVRKLAEKTMQATMEVSSAVKGIQDSAQSNIALMDETDASVQQGVELVTQAGEALQEIVTQVMQTADMIGIIATTAEKQSAASEEINGNIGTVDSIALDISNAMTELGVTAREVAQMAADLRETIASMSNGNGNGHSGS</sequence>
<dbReference type="Gene3D" id="1.10.287.950">
    <property type="entry name" value="Methyl-accepting chemotaxis protein"/>
    <property type="match status" value="1"/>
</dbReference>
<dbReference type="EMBL" id="FLUP01000001">
    <property type="protein sequence ID" value="SBV93305.1"/>
    <property type="molecule type" value="Genomic_DNA"/>
</dbReference>
<dbReference type="PANTHER" id="PTHR32089">
    <property type="entry name" value="METHYL-ACCEPTING CHEMOTAXIS PROTEIN MCPB"/>
    <property type="match status" value="1"/>
</dbReference>
<evidence type="ECO:0000256" key="2">
    <source>
        <dbReference type="ARBA" id="ARBA00023224"/>
    </source>
</evidence>
<dbReference type="PROSITE" id="PS50111">
    <property type="entry name" value="CHEMOTAXIS_TRANSDUC_2"/>
    <property type="match status" value="1"/>
</dbReference>
<dbReference type="InterPro" id="IPR035965">
    <property type="entry name" value="PAS-like_dom_sf"/>
</dbReference>
<keyword evidence="6" id="KW-0812">Transmembrane</keyword>
<evidence type="ECO:0000313" key="10">
    <source>
        <dbReference type="EMBL" id="SBV93305.1"/>
    </source>
</evidence>
<protein>
    <submittedName>
        <fullName evidence="10">Methyl-accepting chemotaxis sensory transducer with Pas/Pac sensor</fullName>
    </submittedName>
</protein>
<dbReference type="AlphaFoldDB" id="A0A212J299"/>
<feature type="domain" description="PAC" evidence="8">
    <location>
        <begin position="332"/>
        <end position="384"/>
    </location>
</feature>
<dbReference type="GO" id="GO:0006935">
    <property type="term" value="P:chemotaxis"/>
    <property type="evidence" value="ECO:0007669"/>
    <property type="project" value="UniProtKB-ARBA"/>
</dbReference>
<feature type="region of interest" description="Disordered" evidence="5">
    <location>
        <begin position="451"/>
        <end position="470"/>
    </location>
</feature>
<dbReference type="Pfam" id="PF00015">
    <property type="entry name" value="MCPsignal"/>
    <property type="match status" value="1"/>
</dbReference>
<reference evidence="10" key="1">
    <citation type="submission" date="2016-04" db="EMBL/GenBank/DDBJ databases">
        <authorList>
            <person name="Evans L.H."/>
            <person name="Alamgir A."/>
            <person name="Owens N."/>
            <person name="Weber N.D."/>
            <person name="Virtaneva K."/>
            <person name="Barbian K."/>
            <person name="Babar A."/>
            <person name="Rosenke K."/>
        </authorList>
    </citation>
    <scope>NUCLEOTIDE SEQUENCE</scope>
    <source>
        <strain evidence="10">92-2</strain>
    </source>
</reference>
<keyword evidence="6" id="KW-1133">Transmembrane helix</keyword>
<dbReference type="Gene3D" id="3.30.450.290">
    <property type="match status" value="1"/>
</dbReference>
<keyword evidence="6" id="KW-0472">Membrane</keyword>
<dbReference type="Gene3D" id="6.10.340.10">
    <property type="match status" value="1"/>
</dbReference>
<accession>A0A212J299</accession>